<reference evidence="3" key="1">
    <citation type="journal article" date="2019" name="Int. J. Syst. Evol. Microbiol.">
        <title>The Global Catalogue of Microorganisms (GCM) 10K type strain sequencing project: providing services to taxonomists for standard genome sequencing and annotation.</title>
        <authorList>
            <consortium name="The Broad Institute Genomics Platform"/>
            <consortium name="The Broad Institute Genome Sequencing Center for Infectious Disease"/>
            <person name="Wu L."/>
            <person name="Ma J."/>
        </authorList>
    </citation>
    <scope>NUCLEOTIDE SEQUENCE [LARGE SCALE GENOMIC DNA]</scope>
    <source>
        <strain evidence="3">CGMCC 1.16031</strain>
    </source>
</reference>
<organism evidence="2 3">
    <name type="scientific">Pseudobowmanella zhangzhouensis</name>
    <dbReference type="NCBI Taxonomy" id="1537679"/>
    <lineage>
        <taxon>Bacteria</taxon>
        <taxon>Pseudomonadati</taxon>
        <taxon>Pseudomonadota</taxon>
        <taxon>Gammaproteobacteria</taxon>
        <taxon>Alteromonadales</taxon>
        <taxon>Alteromonadaceae</taxon>
    </lineage>
</organism>
<evidence type="ECO:0000313" key="3">
    <source>
        <dbReference type="Proteomes" id="UP001596364"/>
    </source>
</evidence>
<dbReference type="EMBL" id="JBHSUS010000001">
    <property type="protein sequence ID" value="MFC6439670.1"/>
    <property type="molecule type" value="Genomic_DNA"/>
</dbReference>
<proteinExistence type="predicted"/>
<evidence type="ECO:0008006" key="4">
    <source>
        <dbReference type="Google" id="ProtNLM"/>
    </source>
</evidence>
<keyword evidence="1" id="KW-0732">Signal</keyword>
<sequence length="420" mass="47709">MRWGLWLCSLLSVQALANEALQFSGFGSIGIVTTDSADFGYRRDYSRTTAVFDGQWDWREHSNIGVQLDWAVSPQWDVVTQLHYRDQVDTDLNGLLNVGFVRYKPQPNFIFRAGRVPFDLFLMTEYRDVDYAYSFAKIPSEIYGIVPHRHLDGLDAEYLSRAADKTYSAKLFYGKTNAQISADNTNSSRDFKMENVVGLVLAAESLDWEIAIHHTQVRFDNQYAKPLVDAVTSLEQIFPAFTVLWPDAQQVISQLDLDNKTARYSSIGGQLNVDNITIMSEIAYIRSASETVHDVYSGYAGFISHQESWQWFFNVGFAKTNRTDDLLNNANVTGLAQFQPAFDTYQGARFLNDFYNMNQTTASIGARWNVTDAVALKVQWDHSWIRRQGSGFWQPPMTGGLATREPGEVNVLFLLTSFIF</sequence>
<name>A0ABW1XLL2_9ALTE</name>
<dbReference type="Proteomes" id="UP001596364">
    <property type="component" value="Unassembled WGS sequence"/>
</dbReference>
<comment type="caution">
    <text evidence="2">The sequence shown here is derived from an EMBL/GenBank/DDBJ whole genome shotgun (WGS) entry which is preliminary data.</text>
</comment>
<gene>
    <name evidence="2" type="ORF">ACFP85_05860</name>
</gene>
<keyword evidence="3" id="KW-1185">Reference proteome</keyword>
<protein>
    <recommendedName>
        <fullName evidence="4">Porin</fullName>
    </recommendedName>
</protein>
<evidence type="ECO:0000256" key="1">
    <source>
        <dbReference type="SAM" id="SignalP"/>
    </source>
</evidence>
<dbReference type="RefSeq" id="WP_131259812.1">
    <property type="nucleotide sequence ID" value="NZ_JBHSUS010000001.1"/>
</dbReference>
<feature type="signal peptide" evidence="1">
    <location>
        <begin position="1"/>
        <end position="17"/>
    </location>
</feature>
<accession>A0ABW1XLL2</accession>
<feature type="chain" id="PRO_5045142661" description="Porin" evidence="1">
    <location>
        <begin position="18"/>
        <end position="420"/>
    </location>
</feature>
<dbReference type="SUPFAM" id="SSF56935">
    <property type="entry name" value="Porins"/>
    <property type="match status" value="1"/>
</dbReference>
<evidence type="ECO:0000313" key="2">
    <source>
        <dbReference type="EMBL" id="MFC6439670.1"/>
    </source>
</evidence>